<evidence type="ECO:0000313" key="8">
    <source>
        <dbReference type="EMBL" id="OIW09686.1"/>
    </source>
</evidence>
<dbReference type="PANTHER" id="PTHR10880:SF15">
    <property type="entry name" value="MSL COMPLEX SUBUNIT 3"/>
    <property type="match status" value="1"/>
</dbReference>
<dbReference type="SMART" id="SM00298">
    <property type="entry name" value="CHROMO"/>
    <property type="match status" value="1"/>
</dbReference>
<evidence type="ECO:0000259" key="7">
    <source>
        <dbReference type="SMART" id="SM00298"/>
    </source>
</evidence>
<keyword evidence="9" id="KW-1185">Reference proteome</keyword>
<feature type="region of interest" description="Disordered" evidence="6">
    <location>
        <begin position="188"/>
        <end position="207"/>
    </location>
</feature>
<reference evidence="8 9" key="1">
    <citation type="journal article" date="2017" name="Plant Biotechnol. J.">
        <title>A comprehensive draft genome sequence for lupin (Lupinus angustifolius), an emerging health food: insights into plant-microbe interactions and legume evolution.</title>
        <authorList>
            <person name="Hane J.K."/>
            <person name="Ming Y."/>
            <person name="Kamphuis L.G."/>
            <person name="Nelson M.N."/>
            <person name="Garg G."/>
            <person name="Atkins C.A."/>
            <person name="Bayer P.E."/>
            <person name="Bravo A."/>
            <person name="Bringans S."/>
            <person name="Cannon S."/>
            <person name="Edwards D."/>
            <person name="Foley R."/>
            <person name="Gao L.L."/>
            <person name="Harrison M.J."/>
            <person name="Huang W."/>
            <person name="Hurgobin B."/>
            <person name="Li S."/>
            <person name="Liu C.W."/>
            <person name="McGrath A."/>
            <person name="Morahan G."/>
            <person name="Murray J."/>
            <person name="Weller J."/>
            <person name="Jian J."/>
            <person name="Singh K.B."/>
        </authorList>
    </citation>
    <scope>NUCLEOTIDE SEQUENCE [LARGE SCALE GENOMIC DNA]</scope>
    <source>
        <strain evidence="9">cv. Tanjil</strain>
        <tissue evidence="8">Whole plant</tissue>
    </source>
</reference>
<comment type="subcellular location">
    <subcellularLocation>
        <location evidence="1">Nucleus</location>
    </subcellularLocation>
</comment>
<dbReference type="STRING" id="3871.A0A4P1RFA5"/>
<keyword evidence="2" id="KW-0156">Chromatin regulator</keyword>
<dbReference type="PANTHER" id="PTHR10880">
    <property type="entry name" value="MORTALITY FACTOR 4-LIKE PROTEIN"/>
    <property type="match status" value="1"/>
</dbReference>
<dbReference type="InterPro" id="IPR026541">
    <property type="entry name" value="MRG_dom"/>
</dbReference>
<dbReference type="GO" id="GO:0006355">
    <property type="term" value="P:regulation of DNA-templated transcription"/>
    <property type="evidence" value="ECO:0007669"/>
    <property type="project" value="InterPro"/>
</dbReference>
<evidence type="ECO:0000256" key="4">
    <source>
        <dbReference type="ARBA" id="ARBA00023163"/>
    </source>
</evidence>
<accession>A0A4P1RFA5</accession>
<keyword evidence="5" id="KW-0539">Nucleus</keyword>
<dbReference type="Pfam" id="PF22732">
    <property type="entry name" value="MSL3_chromo-like"/>
    <property type="match status" value="1"/>
</dbReference>
<proteinExistence type="predicted"/>
<keyword evidence="4" id="KW-0804">Transcription</keyword>
<evidence type="ECO:0000256" key="3">
    <source>
        <dbReference type="ARBA" id="ARBA00023015"/>
    </source>
</evidence>
<dbReference type="SUPFAM" id="SSF54160">
    <property type="entry name" value="Chromo domain-like"/>
    <property type="match status" value="1"/>
</dbReference>
<dbReference type="Gene3D" id="1.10.274.30">
    <property type="entry name" value="MRG domain"/>
    <property type="match status" value="1"/>
</dbReference>
<evidence type="ECO:0000256" key="6">
    <source>
        <dbReference type="SAM" id="MobiDB-lite"/>
    </source>
</evidence>
<dbReference type="AlphaFoldDB" id="A0A4P1RFA5"/>
<dbReference type="Gramene" id="OIW09686">
    <property type="protein sequence ID" value="OIW09686"/>
    <property type="gene ID" value="TanjilG_06492"/>
</dbReference>
<dbReference type="GO" id="GO:0006325">
    <property type="term" value="P:chromatin organization"/>
    <property type="evidence" value="ECO:0007669"/>
    <property type="project" value="UniProtKB-KW"/>
</dbReference>
<feature type="region of interest" description="Disordered" evidence="6">
    <location>
        <begin position="114"/>
        <end position="143"/>
    </location>
</feature>
<dbReference type="EMBL" id="CM007366">
    <property type="protein sequence ID" value="OIW09686.1"/>
    <property type="molecule type" value="Genomic_DNA"/>
</dbReference>
<dbReference type="InterPro" id="IPR016197">
    <property type="entry name" value="Chromo-like_dom_sf"/>
</dbReference>
<dbReference type="Proteomes" id="UP000188354">
    <property type="component" value="Chromosome LG06"/>
</dbReference>
<protein>
    <recommendedName>
        <fullName evidence="7">Chromo domain-containing protein</fullName>
    </recommendedName>
</protein>
<dbReference type="InterPro" id="IPR053820">
    <property type="entry name" value="MSL3_chromo-like"/>
</dbReference>
<dbReference type="Pfam" id="PF05712">
    <property type="entry name" value="MRG"/>
    <property type="match status" value="1"/>
</dbReference>
<evidence type="ECO:0000256" key="5">
    <source>
        <dbReference type="ARBA" id="ARBA00023242"/>
    </source>
</evidence>
<name>A0A4P1RFA5_LUPAN</name>
<evidence type="ECO:0000313" key="9">
    <source>
        <dbReference type="Proteomes" id="UP000188354"/>
    </source>
</evidence>
<dbReference type="PIRSF" id="PIRSF038133">
    <property type="entry name" value="HAT_Nua4_EAF3/MRG15"/>
    <property type="match status" value="1"/>
</dbReference>
<dbReference type="Gene3D" id="2.30.30.140">
    <property type="match status" value="1"/>
</dbReference>
<evidence type="ECO:0000256" key="1">
    <source>
        <dbReference type="ARBA" id="ARBA00004123"/>
    </source>
</evidence>
<gene>
    <name evidence="8" type="ORF">TanjilG_06492</name>
</gene>
<dbReference type="PROSITE" id="PS51640">
    <property type="entry name" value="MRG"/>
    <property type="match status" value="1"/>
</dbReference>
<dbReference type="GO" id="GO:0000123">
    <property type="term" value="C:histone acetyltransferase complex"/>
    <property type="evidence" value="ECO:0007669"/>
    <property type="project" value="TreeGrafter"/>
</dbReference>
<evidence type="ECO:0000256" key="2">
    <source>
        <dbReference type="ARBA" id="ARBA00022853"/>
    </source>
</evidence>
<dbReference type="InterPro" id="IPR008676">
    <property type="entry name" value="MRG"/>
</dbReference>
<feature type="domain" description="Chromo" evidence="7">
    <location>
        <begin position="27"/>
        <end position="122"/>
    </location>
</feature>
<feature type="compositionally biased region" description="Basic and acidic residues" evidence="6">
    <location>
        <begin position="114"/>
        <end position="127"/>
    </location>
</feature>
<feature type="region of interest" description="Disordered" evidence="6">
    <location>
        <begin position="1"/>
        <end position="27"/>
    </location>
</feature>
<dbReference type="InterPro" id="IPR038217">
    <property type="entry name" value="MRG_C_sf"/>
</dbReference>
<organism evidence="8 9">
    <name type="scientific">Lupinus angustifolius</name>
    <name type="common">Narrow-leaved blue lupine</name>
    <dbReference type="NCBI Taxonomy" id="3871"/>
    <lineage>
        <taxon>Eukaryota</taxon>
        <taxon>Viridiplantae</taxon>
        <taxon>Streptophyta</taxon>
        <taxon>Embryophyta</taxon>
        <taxon>Tracheophyta</taxon>
        <taxon>Spermatophyta</taxon>
        <taxon>Magnoliopsida</taxon>
        <taxon>eudicotyledons</taxon>
        <taxon>Gunneridae</taxon>
        <taxon>Pentapetalae</taxon>
        <taxon>rosids</taxon>
        <taxon>fabids</taxon>
        <taxon>Fabales</taxon>
        <taxon>Fabaceae</taxon>
        <taxon>Papilionoideae</taxon>
        <taxon>50 kb inversion clade</taxon>
        <taxon>genistoids sensu lato</taxon>
        <taxon>core genistoids</taxon>
        <taxon>Genisteae</taxon>
        <taxon>Lupinus</taxon>
    </lineage>
</organism>
<dbReference type="GO" id="GO:0005634">
    <property type="term" value="C:nucleus"/>
    <property type="evidence" value="ECO:0007669"/>
    <property type="project" value="UniProtKB-SubCell"/>
</dbReference>
<keyword evidence="3" id="KW-0805">Transcription regulation</keyword>
<dbReference type="InterPro" id="IPR000953">
    <property type="entry name" value="Chromo/chromo_shadow_dom"/>
</dbReference>
<sequence length="342" mass="38957">MGNSSKDDSATSGDASPGDAQPSNSKLYSSGEKVLAYHGPRIYEAKALSLTSFYFFISSLFQFPVSLNFHVQKAEIRKSEWRYFVHYLGWSKNWDEWVGEDRLMKPTEENVKKQQALDKKQNAEKNVKSGRSSQPKAKTSIDAKVDKEDIKNIGLPENTEDIRPLFVGSDFRDDNSRGCWKYLDLKPQKEPNKGLTKDPQGSESQTALKGSVTVEKLVKIQIPATLKKQLVDDWTFVSQQDKLVKLPRSPTIDEILTKYLEYKTKKDSTVTDSIGESLKGIRRYFDRALPMMLLYTKERKQYTETIVDGVSPSTIYGAEHLLRLFGMFIAFAASKYMHTPMF</sequence>